<keyword evidence="2" id="KW-1185">Reference proteome</keyword>
<organism evidence="1 2">
    <name type="scientific">Periconia macrospinosa</name>
    <dbReference type="NCBI Taxonomy" id="97972"/>
    <lineage>
        <taxon>Eukaryota</taxon>
        <taxon>Fungi</taxon>
        <taxon>Dikarya</taxon>
        <taxon>Ascomycota</taxon>
        <taxon>Pezizomycotina</taxon>
        <taxon>Dothideomycetes</taxon>
        <taxon>Pleosporomycetidae</taxon>
        <taxon>Pleosporales</taxon>
        <taxon>Massarineae</taxon>
        <taxon>Periconiaceae</taxon>
        <taxon>Periconia</taxon>
    </lineage>
</organism>
<dbReference type="EMBL" id="KZ805315">
    <property type="protein sequence ID" value="PVI05234.1"/>
    <property type="molecule type" value="Genomic_DNA"/>
</dbReference>
<proteinExistence type="predicted"/>
<gene>
    <name evidence="1" type="ORF">DM02DRAFT_112049</name>
</gene>
<name>A0A2V1E6C6_9PLEO</name>
<evidence type="ECO:0000313" key="2">
    <source>
        <dbReference type="Proteomes" id="UP000244855"/>
    </source>
</evidence>
<reference evidence="1 2" key="1">
    <citation type="journal article" date="2018" name="Sci. Rep.">
        <title>Comparative genomics provides insights into the lifestyle and reveals functional heterogeneity of dark septate endophytic fungi.</title>
        <authorList>
            <person name="Knapp D.G."/>
            <person name="Nemeth J.B."/>
            <person name="Barry K."/>
            <person name="Hainaut M."/>
            <person name="Henrissat B."/>
            <person name="Johnson J."/>
            <person name="Kuo A."/>
            <person name="Lim J.H.P."/>
            <person name="Lipzen A."/>
            <person name="Nolan M."/>
            <person name="Ohm R.A."/>
            <person name="Tamas L."/>
            <person name="Grigoriev I.V."/>
            <person name="Spatafora J.W."/>
            <person name="Nagy L.G."/>
            <person name="Kovacs G.M."/>
        </authorList>
    </citation>
    <scope>NUCLEOTIDE SEQUENCE [LARGE SCALE GENOMIC DNA]</scope>
    <source>
        <strain evidence="1 2">DSE2036</strain>
    </source>
</reference>
<evidence type="ECO:0000313" key="1">
    <source>
        <dbReference type="EMBL" id="PVI05234.1"/>
    </source>
</evidence>
<dbReference type="Proteomes" id="UP000244855">
    <property type="component" value="Unassembled WGS sequence"/>
</dbReference>
<protein>
    <submittedName>
        <fullName evidence="1">Uncharacterized protein</fullName>
    </submittedName>
</protein>
<accession>A0A2V1E6C6</accession>
<sequence>MHNYNMFYAYWSGPYPIQNRNPIFWLMLHQIGHGPPLPIVTLLVPPSSIESHIPLAKGTAKDNPSPSTHLRFESDVLYPSLVHSSCVSRLREISERASRASQRLLSRFHLSRPASSEVEEEGRLPTYLDRLQKPLRSPTWTPMPCIGARQAKVTTGGLKPLLGLIFQKKKNLPSVLR</sequence>
<dbReference type="AlphaFoldDB" id="A0A2V1E6C6"/>